<keyword evidence="2" id="KW-0238">DNA-binding</keyword>
<dbReference type="InterPro" id="IPR036388">
    <property type="entry name" value="WH-like_DNA-bd_sf"/>
</dbReference>
<dbReference type="Proteomes" id="UP001500466">
    <property type="component" value="Unassembled WGS sequence"/>
</dbReference>
<dbReference type="InterPro" id="IPR036390">
    <property type="entry name" value="WH_DNA-bd_sf"/>
</dbReference>
<dbReference type="InterPro" id="IPR019887">
    <property type="entry name" value="Tscrpt_reg_AsnC/Lrp_C"/>
</dbReference>
<evidence type="ECO:0000256" key="1">
    <source>
        <dbReference type="ARBA" id="ARBA00023015"/>
    </source>
</evidence>
<accession>A0ABP9I569</accession>
<dbReference type="SUPFAM" id="SSF46785">
    <property type="entry name" value="Winged helix' DNA-binding domain"/>
    <property type="match status" value="2"/>
</dbReference>
<gene>
    <name evidence="6" type="ORF">GCM10023205_68410</name>
</gene>
<dbReference type="Gene3D" id="3.30.70.920">
    <property type="match status" value="2"/>
</dbReference>
<evidence type="ECO:0000259" key="4">
    <source>
        <dbReference type="Pfam" id="PF01037"/>
    </source>
</evidence>
<dbReference type="PANTHER" id="PTHR30154">
    <property type="entry name" value="LEUCINE-RESPONSIVE REGULATORY PROTEIN"/>
    <property type="match status" value="1"/>
</dbReference>
<keyword evidence="1" id="KW-0805">Transcription regulation</keyword>
<evidence type="ECO:0000256" key="2">
    <source>
        <dbReference type="ARBA" id="ARBA00023125"/>
    </source>
</evidence>
<feature type="domain" description="Transcription regulator AsnC/Lrp ligand binding" evidence="4">
    <location>
        <begin position="76"/>
        <end position="144"/>
    </location>
</feature>
<keyword evidence="3" id="KW-0804">Transcription</keyword>
<reference evidence="7" key="1">
    <citation type="journal article" date="2019" name="Int. J. Syst. Evol. Microbiol.">
        <title>The Global Catalogue of Microorganisms (GCM) 10K type strain sequencing project: providing services to taxonomists for standard genome sequencing and annotation.</title>
        <authorList>
            <consortium name="The Broad Institute Genomics Platform"/>
            <consortium name="The Broad Institute Genome Sequencing Center for Infectious Disease"/>
            <person name="Wu L."/>
            <person name="Ma J."/>
        </authorList>
    </citation>
    <scope>NUCLEOTIDE SEQUENCE [LARGE SCALE GENOMIC DNA]</scope>
    <source>
        <strain evidence="7">JCM 17986</strain>
    </source>
</reference>
<dbReference type="SMART" id="SM00344">
    <property type="entry name" value="HTH_ASNC"/>
    <property type="match status" value="2"/>
</dbReference>
<organism evidence="6 7">
    <name type="scientific">Yinghuangia aomiensis</name>
    <dbReference type="NCBI Taxonomy" id="676205"/>
    <lineage>
        <taxon>Bacteria</taxon>
        <taxon>Bacillati</taxon>
        <taxon>Actinomycetota</taxon>
        <taxon>Actinomycetes</taxon>
        <taxon>Kitasatosporales</taxon>
        <taxon>Streptomycetaceae</taxon>
        <taxon>Yinghuangia</taxon>
    </lineage>
</organism>
<name>A0ABP9I569_9ACTN</name>
<dbReference type="RefSeq" id="WP_345679681.1">
    <property type="nucleotide sequence ID" value="NZ_BAABHS010000034.1"/>
</dbReference>
<proteinExistence type="predicted"/>
<dbReference type="EMBL" id="BAABHS010000034">
    <property type="protein sequence ID" value="GAA4987852.1"/>
    <property type="molecule type" value="Genomic_DNA"/>
</dbReference>
<dbReference type="InterPro" id="IPR000485">
    <property type="entry name" value="AsnC-type_HTH_dom"/>
</dbReference>
<dbReference type="Gene3D" id="1.10.10.10">
    <property type="entry name" value="Winged helix-like DNA-binding domain superfamily/Winged helix DNA-binding domain"/>
    <property type="match status" value="2"/>
</dbReference>
<dbReference type="Pfam" id="PF13404">
    <property type="entry name" value="HTH_AsnC-type"/>
    <property type="match status" value="2"/>
</dbReference>
<evidence type="ECO:0000256" key="3">
    <source>
        <dbReference type="ARBA" id="ARBA00023163"/>
    </source>
</evidence>
<keyword evidence="7" id="KW-1185">Reference proteome</keyword>
<evidence type="ECO:0000313" key="7">
    <source>
        <dbReference type="Proteomes" id="UP001500466"/>
    </source>
</evidence>
<dbReference type="Pfam" id="PF01037">
    <property type="entry name" value="AsnC_trans_reg"/>
    <property type="match status" value="1"/>
</dbReference>
<dbReference type="InterPro" id="IPR019888">
    <property type="entry name" value="Tscrpt_reg_AsnC-like"/>
</dbReference>
<sequence length="350" mass="38056">MQDSPSGAPPEPLDHVDRALIETLQINPRASWTAVGSVLRIDPVTAARRWQRLEQEGLAWVSVYPVVDQQMTCALVDIGTKPADRRSVARAIADDPHVYTLERTTGSPGLRAIVVAASLEELTERSLDRMEGIPGVRLVEAHLVTHMYSEGARWRMRELTAAQVAEVHETVPRPPTGVGLPEETVDTALLAALVRNGRATGTELADVLGTTPPTARRRLERAVAGGRIIFRCDVAQSFTEWPVCTTFRAAVRPERLRATAQTLTSLPEIRMCLAVTGRYNLAFSVWLKGLDDAHRLESLLGERLPDLEIGERTVVLRPYKSGGRAVDRSGRAVGAGNLVPAGPFPSAGGH</sequence>
<dbReference type="PANTHER" id="PTHR30154:SF34">
    <property type="entry name" value="TRANSCRIPTIONAL REGULATOR AZLB"/>
    <property type="match status" value="1"/>
</dbReference>
<dbReference type="SUPFAM" id="SSF54909">
    <property type="entry name" value="Dimeric alpha+beta barrel"/>
    <property type="match status" value="2"/>
</dbReference>
<dbReference type="InterPro" id="IPR011008">
    <property type="entry name" value="Dimeric_a/b-barrel"/>
</dbReference>
<protein>
    <submittedName>
        <fullName evidence="6">Lrp/AsnC family transcriptional regulator</fullName>
    </submittedName>
</protein>
<comment type="caution">
    <text evidence="6">The sequence shown here is derived from an EMBL/GenBank/DDBJ whole genome shotgun (WGS) entry which is preliminary data.</text>
</comment>
<evidence type="ECO:0000313" key="6">
    <source>
        <dbReference type="EMBL" id="GAA4987852.1"/>
    </source>
</evidence>
<evidence type="ECO:0000259" key="5">
    <source>
        <dbReference type="Pfam" id="PF13404"/>
    </source>
</evidence>
<feature type="domain" description="HTH asnC-type" evidence="5">
    <location>
        <begin position="185"/>
        <end position="221"/>
    </location>
</feature>
<feature type="domain" description="HTH asnC-type" evidence="5">
    <location>
        <begin position="13"/>
        <end position="54"/>
    </location>
</feature>